<proteinExistence type="predicted"/>
<gene>
    <name evidence="3" type="ORF">G3R41_01660</name>
    <name evidence="2" type="ORF">GCU67_01660</name>
</gene>
<name>A0A6P0H1S5_9ACTN</name>
<dbReference type="EMBL" id="JAAGWB010000005">
    <property type="protein sequence ID" value="NEN49648.1"/>
    <property type="molecule type" value="Genomic_DNA"/>
</dbReference>
<dbReference type="Proteomes" id="UP000468828">
    <property type="component" value="Unassembled WGS sequence"/>
</dbReference>
<evidence type="ECO:0000313" key="5">
    <source>
        <dbReference type="Proteomes" id="UP000471152"/>
    </source>
</evidence>
<comment type="caution">
    <text evidence="3">The sequence shown here is derived from an EMBL/GenBank/DDBJ whole genome shotgun (WGS) entry which is preliminary data.</text>
</comment>
<feature type="transmembrane region" description="Helical" evidence="1">
    <location>
        <begin position="42"/>
        <end position="64"/>
    </location>
</feature>
<keyword evidence="1" id="KW-0812">Transmembrane</keyword>
<dbReference type="AlphaFoldDB" id="A0A6P0H1S5"/>
<evidence type="ECO:0000313" key="4">
    <source>
        <dbReference type="Proteomes" id="UP000468828"/>
    </source>
</evidence>
<accession>A0A6P0H1S5</accession>
<evidence type="ECO:0000313" key="2">
    <source>
        <dbReference type="EMBL" id="NEK92881.1"/>
    </source>
</evidence>
<protein>
    <submittedName>
        <fullName evidence="3">Uncharacterized protein</fullName>
    </submittedName>
</protein>
<dbReference type="EMBL" id="JAAGWH010000005">
    <property type="protein sequence ID" value="NEK92881.1"/>
    <property type="molecule type" value="Genomic_DNA"/>
</dbReference>
<reference evidence="2 4" key="1">
    <citation type="submission" date="2020-01" db="EMBL/GenBank/DDBJ databases">
        <title>the WGS Modestobacter muralis CPCC 204518.</title>
        <authorList>
            <person name="Jiang Z."/>
        </authorList>
    </citation>
    <scope>NUCLEOTIDE SEQUENCE [LARGE SCALE GENOMIC DNA]</scope>
    <source>
        <strain evidence="2 4">DSM 100205</strain>
    </source>
</reference>
<dbReference type="RefSeq" id="WP_163609348.1">
    <property type="nucleotide sequence ID" value="NZ_JAAGWB010000005.1"/>
</dbReference>
<organism evidence="3 5">
    <name type="scientific">Modestobacter muralis</name>
    <dbReference type="NCBI Taxonomy" id="1608614"/>
    <lineage>
        <taxon>Bacteria</taxon>
        <taxon>Bacillati</taxon>
        <taxon>Actinomycetota</taxon>
        <taxon>Actinomycetes</taxon>
        <taxon>Geodermatophilales</taxon>
        <taxon>Geodermatophilaceae</taxon>
        <taxon>Modestobacter</taxon>
    </lineage>
</organism>
<keyword evidence="4" id="KW-1185">Reference proteome</keyword>
<dbReference type="Proteomes" id="UP000471152">
    <property type="component" value="Unassembled WGS sequence"/>
</dbReference>
<reference evidence="3 5" key="2">
    <citation type="submission" date="2020-02" db="EMBL/GenBank/DDBJ databases">
        <title>The WGS of Modestobacter muralis DSM 100205.</title>
        <authorList>
            <person name="Jiang Z."/>
        </authorList>
    </citation>
    <scope>NUCLEOTIDE SEQUENCE [LARGE SCALE GENOMIC DNA]</scope>
    <source>
        <strain evidence="3 5">DSM 100205</strain>
    </source>
</reference>
<feature type="transmembrane region" description="Helical" evidence="1">
    <location>
        <begin position="71"/>
        <end position="91"/>
    </location>
</feature>
<keyword evidence="1" id="KW-0472">Membrane</keyword>
<evidence type="ECO:0000256" key="1">
    <source>
        <dbReference type="SAM" id="Phobius"/>
    </source>
</evidence>
<evidence type="ECO:0000313" key="3">
    <source>
        <dbReference type="EMBL" id="NEN49648.1"/>
    </source>
</evidence>
<sequence length="208" mass="22101">MAGDRAALLRALAGSCRSLWWAVRRHRAVEPGEVPLSYTSRIGVMLWVTVLLSPVEGVAVHLLLPWETVRLVVGVVSLVALVVTLGLTLSFQQRPHVLGPDLLVLRFGSLREVVVPTADVLEARAATTVDHGRTLEVDGRSVVLSVLGESSVRLRLRPGATVLLDGAPVVAEQVTFFADDPRTAVRELRARTAGSAPTGPSGRGAVSA</sequence>
<keyword evidence="1" id="KW-1133">Transmembrane helix</keyword>